<gene>
    <name evidence="2" type="ORF">STAS_14564</name>
</gene>
<comment type="caution">
    <text evidence="2">The sequence shown here is derived from an EMBL/GenBank/DDBJ whole genome shotgun (WGS) entry which is preliminary data.</text>
</comment>
<proteinExistence type="predicted"/>
<feature type="non-terminal residue" evidence="2">
    <location>
        <position position="155"/>
    </location>
</feature>
<accession>A0A5A7PZ38</accession>
<evidence type="ECO:0000256" key="1">
    <source>
        <dbReference type="SAM" id="MobiDB-lite"/>
    </source>
</evidence>
<reference evidence="3" key="1">
    <citation type="journal article" date="2019" name="Curr. Biol.">
        <title>Genome Sequence of Striga asiatica Provides Insight into the Evolution of Plant Parasitism.</title>
        <authorList>
            <person name="Yoshida S."/>
            <person name="Kim S."/>
            <person name="Wafula E.K."/>
            <person name="Tanskanen J."/>
            <person name="Kim Y.M."/>
            <person name="Honaas L."/>
            <person name="Yang Z."/>
            <person name="Spallek T."/>
            <person name="Conn C.E."/>
            <person name="Ichihashi Y."/>
            <person name="Cheong K."/>
            <person name="Cui S."/>
            <person name="Der J.P."/>
            <person name="Gundlach H."/>
            <person name="Jiao Y."/>
            <person name="Hori C."/>
            <person name="Ishida J.K."/>
            <person name="Kasahara H."/>
            <person name="Kiba T."/>
            <person name="Kim M.S."/>
            <person name="Koo N."/>
            <person name="Laohavisit A."/>
            <person name="Lee Y.H."/>
            <person name="Lumba S."/>
            <person name="McCourt P."/>
            <person name="Mortimer J.C."/>
            <person name="Mutuku J.M."/>
            <person name="Nomura T."/>
            <person name="Sasaki-Sekimoto Y."/>
            <person name="Seto Y."/>
            <person name="Wang Y."/>
            <person name="Wakatake T."/>
            <person name="Sakakibara H."/>
            <person name="Demura T."/>
            <person name="Yamaguchi S."/>
            <person name="Yoneyama K."/>
            <person name="Manabe R.I."/>
            <person name="Nelson D.C."/>
            <person name="Schulman A.H."/>
            <person name="Timko M.P."/>
            <person name="dePamphilis C.W."/>
            <person name="Choi D."/>
            <person name="Shirasu K."/>
        </authorList>
    </citation>
    <scope>NUCLEOTIDE SEQUENCE [LARGE SCALE GENOMIC DNA]</scope>
    <source>
        <strain evidence="3">cv. UVA1</strain>
    </source>
</reference>
<feature type="region of interest" description="Disordered" evidence="1">
    <location>
        <begin position="26"/>
        <end position="57"/>
    </location>
</feature>
<organism evidence="2 3">
    <name type="scientific">Striga asiatica</name>
    <name type="common">Asiatic witchweed</name>
    <name type="synonym">Buchnera asiatica</name>
    <dbReference type="NCBI Taxonomy" id="4170"/>
    <lineage>
        <taxon>Eukaryota</taxon>
        <taxon>Viridiplantae</taxon>
        <taxon>Streptophyta</taxon>
        <taxon>Embryophyta</taxon>
        <taxon>Tracheophyta</taxon>
        <taxon>Spermatophyta</taxon>
        <taxon>Magnoliopsida</taxon>
        <taxon>eudicotyledons</taxon>
        <taxon>Gunneridae</taxon>
        <taxon>Pentapetalae</taxon>
        <taxon>asterids</taxon>
        <taxon>lamiids</taxon>
        <taxon>Lamiales</taxon>
        <taxon>Orobanchaceae</taxon>
        <taxon>Buchnereae</taxon>
        <taxon>Striga</taxon>
    </lineage>
</organism>
<evidence type="ECO:0000313" key="3">
    <source>
        <dbReference type="Proteomes" id="UP000325081"/>
    </source>
</evidence>
<dbReference type="EMBL" id="BKCP01005450">
    <property type="protein sequence ID" value="GER38110.1"/>
    <property type="molecule type" value="Genomic_DNA"/>
</dbReference>
<dbReference type="AlphaFoldDB" id="A0A5A7PZ38"/>
<protein>
    <submittedName>
        <fullName evidence="2">Zinc finger C-x8-C-x5-C-x3-H type family protein</fullName>
    </submittedName>
</protein>
<sequence length="155" mass="17207">MHTHTHTHTHKIYTHTFAAQHRQPIATTTSQSPSPPVPPQPVSRLSATARPPPPVNLPLRCTQSLLRPSRRQLSSPPPPSHLLPEAATLSSHQTAVVSLRHRRYASTQSQPAAVHSHQSFRRRRCRRAAAPHTPLCLPPFTSTSRLHPHGRGCHL</sequence>
<evidence type="ECO:0000313" key="2">
    <source>
        <dbReference type="EMBL" id="GER38110.1"/>
    </source>
</evidence>
<name>A0A5A7PZ38_STRAF</name>
<keyword evidence="3" id="KW-1185">Reference proteome</keyword>
<dbReference type="Proteomes" id="UP000325081">
    <property type="component" value="Unassembled WGS sequence"/>
</dbReference>